<name>A0A935CDD6_9BACT</name>
<proteinExistence type="predicted"/>
<reference evidence="4" key="1">
    <citation type="submission" date="2021-01" db="EMBL/GenBank/DDBJ databases">
        <title>Marivirga aurantiaca sp. nov., isolated from intertidal surface sediments.</title>
        <authorList>
            <person name="Zhang M."/>
        </authorList>
    </citation>
    <scope>NUCLEOTIDE SEQUENCE</scope>
    <source>
        <strain evidence="4">S37H4</strain>
    </source>
</reference>
<feature type="binding site" evidence="2">
    <location>
        <position position="100"/>
    </location>
    <ligand>
        <name>Mn(2+)</name>
        <dbReference type="ChEBI" id="CHEBI:29035"/>
        <label>2</label>
    </ligand>
</feature>
<dbReference type="GO" id="GO:0016787">
    <property type="term" value="F:hydrolase activity"/>
    <property type="evidence" value="ECO:0007669"/>
    <property type="project" value="UniProtKB-KW"/>
</dbReference>
<dbReference type="Proteomes" id="UP000611723">
    <property type="component" value="Unassembled WGS sequence"/>
</dbReference>
<dbReference type="AlphaFoldDB" id="A0A935CDD6"/>
<accession>A0A935CDD6</accession>
<dbReference type="Gene3D" id="3.30.70.360">
    <property type="match status" value="1"/>
</dbReference>
<evidence type="ECO:0000313" key="4">
    <source>
        <dbReference type="EMBL" id="MBK6266803.1"/>
    </source>
</evidence>
<organism evidence="4 5">
    <name type="scientific">Marivirga aurantiaca</name>
    <dbReference type="NCBI Taxonomy" id="2802615"/>
    <lineage>
        <taxon>Bacteria</taxon>
        <taxon>Pseudomonadati</taxon>
        <taxon>Bacteroidota</taxon>
        <taxon>Cytophagia</taxon>
        <taxon>Cytophagales</taxon>
        <taxon>Marivirgaceae</taxon>
        <taxon>Marivirga</taxon>
    </lineage>
</organism>
<dbReference type="InterPro" id="IPR011650">
    <property type="entry name" value="Peptidase_M20_dimer"/>
</dbReference>
<evidence type="ECO:0000256" key="2">
    <source>
        <dbReference type="PIRSR" id="PIRSR005962-1"/>
    </source>
</evidence>
<feature type="domain" description="Peptidase M20 dimerisation" evidence="3">
    <location>
        <begin position="180"/>
        <end position="280"/>
    </location>
</feature>
<evidence type="ECO:0000259" key="3">
    <source>
        <dbReference type="Pfam" id="PF07687"/>
    </source>
</evidence>
<feature type="binding site" evidence="2">
    <location>
        <position position="159"/>
    </location>
    <ligand>
        <name>Mn(2+)</name>
        <dbReference type="ChEBI" id="CHEBI:29035"/>
        <label>2</label>
    </ligand>
</feature>
<keyword evidence="2" id="KW-0464">Manganese</keyword>
<sequence length="382" mass="42252">MPFSPDLDELKTLRQELHQNAELSNHEKKTAEIIKHYLSKYDPDEIIENIGGYGLVAIFKGKKKGKNIGIRADMDALPIAEHLELTYSSTTENVAHKCGHDGHMTMVSGLAAYLHANKQEFGDVHLLYQPAEETGEGAERISKGLTEKNIQLDYLFGLHNLPGFAKGEIVSKKGTFAAASKGMVIKLTGDTSHAAEPENGRSPVLAISRIIAEMTDAHKNHSFSALTLATVIHVQMGEIAFGTTPGYGEVRITLRAMEDNDMNQLTHIAENLVKESAEEYGLDHDISYIESFPATENSEALFETIKEVALSKDMTFNEIEKPFKWSEDFGHFKKITQTGFFGLGAGESTPGLHNKEYDFPDDITENGLQMYIGLIEHLAKNV</sequence>
<dbReference type="PIRSF" id="PIRSF005962">
    <property type="entry name" value="Pept_M20D_amidohydro"/>
    <property type="match status" value="1"/>
</dbReference>
<dbReference type="GO" id="GO:0046872">
    <property type="term" value="F:metal ion binding"/>
    <property type="evidence" value="ECO:0007669"/>
    <property type="project" value="UniProtKB-KW"/>
</dbReference>
<evidence type="ECO:0000256" key="1">
    <source>
        <dbReference type="ARBA" id="ARBA00022801"/>
    </source>
</evidence>
<evidence type="ECO:0000313" key="5">
    <source>
        <dbReference type="Proteomes" id="UP000611723"/>
    </source>
</evidence>
<dbReference type="Pfam" id="PF07687">
    <property type="entry name" value="M20_dimer"/>
    <property type="match status" value="1"/>
</dbReference>
<dbReference type="RefSeq" id="WP_201432488.1">
    <property type="nucleotide sequence ID" value="NZ_JAEQBW010000011.1"/>
</dbReference>
<dbReference type="InterPro" id="IPR017439">
    <property type="entry name" value="Amidohydrolase"/>
</dbReference>
<dbReference type="SUPFAM" id="SSF55031">
    <property type="entry name" value="Bacterial exopeptidase dimerisation domain"/>
    <property type="match status" value="1"/>
</dbReference>
<protein>
    <submittedName>
        <fullName evidence="4">Amidohydrolase</fullName>
    </submittedName>
</protein>
<feature type="binding site" evidence="2">
    <location>
        <position position="98"/>
    </location>
    <ligand>
        <name>Mn(2+)</name>
        <dbReference type="ChEBI" id="CHEBI:29035"/>
        <label>2</label>
    </ligand>
</feature>
<dbReference type="InterPro" id="IPR036264">
    <property type="entry name" value="Bact_exopeptidase_dim_dom"/>
</dbReference>
<dbReference type="PANTHER" id="PTHR11014">
    <property type="entry name" value="PEPTIDASE M20 FAMILY MEMBER"/>
    <property type="match status" value="1"/>
</dbReference>
<keyword evidence="2" id="KW-0479">Metal-binding</keyword>
<dbReference type="NCBIfam" id="TIGR01891">
    <property type="entry name" value="amidohydrolases"/>
    <property type="match status" value="1"/>
</dbReference>
<comment type="cofactor">
    <cofactor evidence="2">
        <name>Mn(2+)</name>
        <dbReference type="ChEBI" id="CHEBI:29035"/>
    </cofactor>
    <text evidence="2">The Mn(2+) ion enhances activity.</text>
</comment>
<feature type="binding site" evidence="2">
    <location>
        <position position="353"/>
    </location>
    <ligand>
        <name>Mn(2+)</name>
        <dbReference type="ChEBI" id="CHEBI:29035"/>
        <label>2</label>
    </ligand>
</feature>
<dbReference type="PANTHER" id="PTHR11014:SF169">
    <property type="entry name" value="CLAN MH, FAMILY M20, PEPTIDASE T-LIKE METALLOPEPTIDASE"/>
    <property type="match status" value="1"/>
</dbReference>
<dbReference type="Pfam" id="PF01546">
    <property type="entry name" value="Peptidase_M20"/>
    <property type="match status" value="1"/>
</dbReference>
<keyword evidence="5" id="KW-1185">Reference proteome</keyword>
<dbReference type="InterPro" id="IPR002933">
    <property type="entry name" value="Peptidase_M20"/>
</dbReference>
<dbReference type="Gene3D" id="3.40.630.10">
    <property type="entry name" value="Zn peptidases"/>
    <property type="match status" value="1"/>
</dbReference>
<gene>
    <name evidence="4" type="ORF">JKA74_17300</name>
</gene>
<feature type="binding site" evidence="2">
    <location>
        <position position="133"/>
    </location>
    <ligand>
        <name>Mn(2+)</name>
        <dbReference type="ChEBI" id="CHEBI:29035"/>
        <label>2</label>
    </ligand>
</feature>
<dbReference type="EMBL" id="JAEQBW010000011">
    <property type="protein sequence ID" value="MBK6266803.1"/>
    <property type="molecule type" value="Genomic_DNA"/>
</dbReference>
<comment type="caution">
    <text evidence="4">The sequence shown here is derived from an EMBL/GenBank/DDBJ whole genome shotgun (WGS) entry which is preliminary data.</text>
</comment>
<keyword evidence="1" id="KW-0378">Hydrolase</keyword>
<dbReference type="SUPFAM" id="SSF53187">
    <property type="entry name" value="Zn-dependent exopeptidases"/>
    <property type="match status" value="1"/>
</dbReference>